<comment type="caution">
    <text evidence="2">The sequence shown here is derived from an EMBL/GenBank/DDBJ whole genome shotgun (WGS) entry which is preliminary data.</text>
</comment>
<dbReference type="EMBL" id="JBHLTS010000080">
    <property type="protein sequence ID" value="MFC0518950.1"/>
    <property type="molecule type" value="Genomic_DNA"/>
</dbReference>
<keyword evidence="3" id="KW-1185">Reference proteome</keyword>
<dbReference type="Proteomes" id="UP001589828">
    <property type="component" value="Unassembled WGS sequence"/>
</dbReference>
<dbReference type="InterPro" id="IPR011600">
    <property type="entry name" value="Pept_C14_caspase"/>
</dbReference>
<feature type="domain" description="Peptidase C14 caspase" evidence="1">
    <location>
        <begin position="3"/>
        <end position="179"/>
    </location>
</feature>
<dbReference type="InterPro" id="IPR029030">
    <property type="entry name" value="Caspase-like_dom_sf"/>
</dbReference>
<dbReference type="Gene3D" id="3.40.50.1460">
    <property type="match status" value="1"/>
</dbReference>
<dbReference type="SUPFAM" id="SSF52129">
    <property type="entry name" value="Caspase-like"/>
    <property type="match status" value="1"/>
</dbReference>
<evidence type="ECO:0000259" key="1">
    <source>
        <dbReference type="Pfam" id="PF00656"/>
    </source>
</evidence>
<sequence>MTKALIVGVEKYGTQTLTGCADDARAVAALLRNNADGSPNMEIDLQTAVTDKASLLRQITELFQQPRTISLFYFSGHGLVNQLGGYLVTPDVKAYDEGIHMDIVVQLANASPALNKIIILDCCFAGAIGRGNMMAGMNIQVMEGLTILTASRHNEPAKMYGGKSLFTALLVQALSGGAADIRGRITPGSVYAYIDQTLGETGQRPVFKTNITRFAPLRTAKPQLSPEVLRKLTGYFGAPDDAFPLDPSFEYTNTAAYAPLKKKPYAKAKNVKTFKELQQMQSVGLVVPQGAPFMYLAAMAGKSCKLTPLGKHYWQLVKENKI</sequence>
<evidence type="ECO:0000313" key="3">
    <source>
        <dbReference type="Proteomes" id="UP001589828"/>
    </source>
</evidence>
<proteinExistence type="predicted"/>
<dbReference type="RefSeq" id="WP_377026652.1">
    <property type="nucleotide sequence ID" value="NZ_JBHLTS010000080.1"/>
</dbReference>
<name>A0ABV6LHJ9_9SPHI</name>
<protein>
    <submittedName>
        <fullName evidence="2">Caspase domain-containing protein</fullName>
    </submittedName>
</protein>
<gene>
    <name evidence="2" type="ORF">ACFFGT_32345</name>
</gene>
<accession>A0ABV6LHJ9</accession>
<organism evidence="2 3">
    <name type="scientific">Mucilaginibacter angelicae</name>
    <dbReference type="NCBI Taxonomy" id="869718"/>
    <lineage>
        <taxon>Bacteria</taxon>
        <taxon>Pseudomonadati</taxon>
        <taxon>Bacteroidota</taxon>
        <taxon>Sphingobacteriia</taxon>
        <taxon>Sphingobacteriales</taxon>
        <taxon>Sphingobacteriaceae</taxon>
        <taxon>Mucilaginibacter</taxon>
    </lineage>
</organism>
<dbReference type="Pfam" id="PF00656">
    <property type="entry name" value="Peptidase_C14"/>
    <property type="match status" value="1"/>
</dbReference>
<evidence type="ECO:0000313" key="2">
    <source>
        <dbReference type="EMBL" id="MFC0518950.1"/>
    </source>
</evidence>
<reference evidence="2 3" key="1">
    <citation type="submission" date="2024-09" db="EMBL/GenBank/DDBJ databases">
        <authorList>
            <person name="Sun Q."/>
            <person name="Mori K."/>
        </authorList>
    </citation>
    <scope>NUCLEOTIDE SEQUENCE [LARGE SCALE GENOMIC DNA]</scope>
    <source>
        <strain evidence="2 3">NCAIM B.02415</strain>
    </source>
</reference>